<reference evidence="2 3" key="1">
    <citation type="submission" date="2023-06" db="EMBL/GenBank/DDBJ databases">
        <authorList>
            <person name="Ham H."/>
            <person name="Park D.S."/>
        </authorList>
    </citation>
    <scope>NUCLEOTIDE SEQUENCE [LARGE SCALE GENOMIC DNA]</scope>
    <source>
        <strain evidence="2 3">KACC 17005</strain>
    </source>
</reference>
<dbReference type="RefSeq" id="WP_017438488.1">
    <property type="nucleotide sequence ID" value="NZ_CP023687.1"/>
</dbReference>
<dbReference type="InterPro" id="IPR032710">
    <property type="entry name" value="NTF2-like_dom_sf"/>
</dbReference>
<sequence length="146" mass="16579">MPMVAVSRFSPSSSDCPCGRLSSRRAPLSYAECCGRYIDHWDACPAPDAESLMRSRYTAFVRGNAGYLLATWAAEHRPPSVEFDPGVRWLGLEVREHRPLGEDHAEVEFVARQRDAGGRAHRLHERSRFVREGGRWFYVNGEFPRG</sequence>
<evidence type="ECO:0000313" key="3">
    <source>
        <dbReference type="Proteomes" id="UP001242732"/>
    </source>
</evidence>
<evidence type="ECO:0000313" key="2">
    <source>
        <dbReference type="EMBL" id="WIY49442.1"/>
    </source>
</evidence>
<organism evidence="2 3">
    <name type="scientific">Paracidovorax citrulli</name>
    <name type="common">Acidovorax citrulli</name>
    <dbReference type="NCBI Taxonomy" id="80869"/>
    <lineage>
        <taxon>Bacteria</taxon>
        <taxon>Pseudomonadati</taxon>
        <taxon>Pseudomonadota</taxon>
        <taxon>Betaproteobacteria</taxon>
        <taxon>Burkholderiales</taxon>
        <taxon>Comamonadaceae</taxon>
        <taxon>Paracidovorax</taxon>
    </lineage>
</organism>
<dbReference type="EMBL" id="CP127363">
    <property type="protein sequence ID" value="WIY49442.1"/>
    <property type="molecule type" value="Genomic_DNA"/>
</dbReference>
<accession>A0ABY9ARK7</accession>
<proteinExistence type="predicted"/>
<evidence type="ECO:0000259" key="1">
    <source>
        <dbReference type="Pfam" id="PF17775"/>
    </source>
</evidence>
<protein>
    <submittedName>
        <fullName evidence="2">YchJ family metal-binding protein</fullName>
    </submittedName>
</protein>
<feature type="domain" description="YchJ-like middle NTF2-like" evidence="1">
    <location>
        <begin position="48"/>
        <end position="141"/>
    </location>
</feature>
<gene>
    <name evidence="2" type="ORF">QRO08_02425</name>
</gene>
<dbReference type="GeneID" id="79789335"/>
<dbReference type="Pfam" id="PF17775">
    <property type="entry name" value="YchJ_M-like"/>
    <property type="match status" value="1"/>
</dbReference>
<dbReference type="InterPro" id="IPR048469">
    <property type="entry name" value="YchJ-like_M"/>
</dbReference>
<dbReference type="Gene3D" id="3.10.450.50">
    <property type="match status" value="1"/>
</dbReference>
<name>A0ABY9ARK7_PARCI</name>
<dbReference type="SUPFAM" id="SSF54427">
    <property type="entry name" value="NTF2-like"/>
    <property type="match status" value="1"/>
</dbReference>
<dbReference type="Proteomes" id="UP001242732">
    <property type="component" value="Chromosome"/>
</dbReference>
<keyword evidence="3" id="KW-1185">Reference proteome</keyword>